<dbReference type="OrthoDB" id="419598at2759"/>
<organism evidence="1 2">
    <name type="scientific">Mucor plumbeus</name>
    <dbReference type="NCBI Taxonomy" id="97098"/>
    <lineage>
        <taxon>Eukaryota</taxon>
        <taxon>Fungi</taxon>
        <taxon>Fungi incertae sedis</taxon>
        <taxon>Mucoromycota</taxon>
        <taxon>Mucoromycotina</taxon>
        <taxon>Mucoromycetes</taxon>
        <taxon>Mucorales</taxon>
        <taxon>Mucorineae</taxon>
        <taxon>Mucoraceae</taxon>
        <taxon>Mucor</taxon>
    </lineage>
</organism>
<sequence>MVDVGIIGASGGIGQAILKESLVHARSLTLDDLNKSGVVINAFSSTPSRESNHIQTERKLINTLKAKNTRFIIGAGKRTGKYKTSDDNLVMDSKNESYIFYAGYVIAVFDETEYPKYLVVSV</sequence>
<evidence type="ECO:0000313" key="2">
    <source>
        <dbReference type="Proteomes" id="UP000650833"/>
    </source>
</evidence>
<dbReference type="Proteomes" id="UP000650833">
    <property type="component" value="Unassembled WGS sequence"/>
</dbReference>
<proteinExistence type="predicted"/>
<comment type="caution">
    <text evidence="1">The sequence shown here is derived from an EMBL/GenBank/DDBJ whole genome shotgun (WGS) entry which is preliminary data.</text>
</comment>
<gene>
    <name evidence="1" type="ORF">INT46_009268</name>
</gene>
<dbReference type="EMBL" id="JAEPRC010000759">
    <property type="protein sequence ID" value="KAG2192091.1"/>
    <property type="molecule type" value="Genomic_DNA"/>
</dbReference>
<reference evidence="1" key="1">
    <citation type="submission" date="2020-12" db="EMBL/GenBank/DDBJ databases">
        <title>Metabolic potential, ecology and presence of endohyphal bacteria is reflected in genomic diversity of Mucoromycotina.</title>
        <authorList>
            <person name="Muszewska A."/>
            <person name="Okrasinska A."/>
            <person name="Steczkiewicz K."/>
            <person name="Drgas O."/>
            <person name="Orlowska M."/>
            <person name="Perlinska-Lenart U."/>
            <person name="Aleksandrzak-Piekarczyk T."/>
            <person name="Szatraj K."/>
            <person name="Zielenkiewicz U."/>
            <person name="Pilsyk S."/>
            <person name="Malc E."/>
            <person name="Mieczkowski P."/>
            <person name="Kruszewska J.S."/>
            <person name="Biernat P."/>
            <person name="Pawlowska J."/>
        </authorList>
    </citation>
    <scope>NUCLEOTIDE SEQUENCE</scope>
    <source>
        <strain evidence="1">CBS 226.32</strain>
    </source>
</reference>
<protein>
    <submittedName>
        <fullName evidence="1">Uncharacterized protein</fullName>
    </submittedName>
</protein>
<accession>A0A8H7QIF6</accession>
<dbReference type="AlphaFoldDB" id="A0A8H7QIF6"/>
<name>A0A8H7QIF6_9FUNG</name>
<keyword evidence="2" id="KW-1185">Reference proteome</keyword>
<evidence type="ECO:0000313" key="1">
    <source>
        <dbReference type="EMBL" id="KAG2192091.1"/>
    </source>
</evidence>